<evidence type="ECO:0000256" key="2">
    <source>
        <dbReference type="ARBA" id="ARBA00010617"/>
    </source>
</evidence>
<keyword evidence="6" id="KW-1133">Transmembrane helix</keyword>
<dbReference type="AlphaFoldDB" id="A0AAD8VKH2"/>
<evidence type="ECO:0000256" key="10">
    <source>
        <dbReference type="ARBA" id="ARBA00023136"/>
    </source>
</evidence>
<evidence type="ECO:0000256" key="4">
    <source>
        <dbReference type="ARBA" id="ARBA00022692"/>
    </source>
</evidence>
<sequence>MAPVVVLALAALPLLFLLAKAIWVTVSCYYLTPARIRRILSRQGVHGPSPRLLVGNLRDVSALVAESTAGDMGSLSHDIVGRLLPHYVLWSKTFGRVFVYWYGSEPRVCVTDAGMVRELLSSKHAQVTGKSWLQRQGAKHFIGRGLLMANGATWSHQRHVVAPAFMADRLRGRVGHMAECARQTVRALREAVARGGNEVEMGAHMARLAGDVIARTEFDTSYDTGKRIFHLLEELQRLTARSSRYLWVPGSQYFPSKYRREIKRLNGELEQMLKESIQRSREIADEGRTPTAGACGQGLLGMLLAEMEKKKSEKESGQSELGYDTQTMIDECKTFFFAGHETSALLLTWAIMLLATHPEWQDKARAEVAQVCGDAAPAADHLPKLTVLQMVINETLRLYPPATLLPRMAFEDITLGGELRVPRGASVWIPVLAIHHDEAVWGADAHQFRPDRFAPGRGRPAAGRFLPFAAGPRNCVGQAYAMVEAKVVLAMLLASFRFGISDEYRHAPVNVLTLRPRHGVPVRLLPLQQRT</sequence>
<dbReference type="GO" id="GO:0020037">
    <property type="term" value="F:heme binding"/>
    <property type="evidence" value="ECO:0007669"/>
    <property type="project" value="InterPro"/>
</dbReference>
<keyword evidence="8 11" id="KW-0408">Iron</keyword>
<evidence type="ECO:0000256" key="9">
    <source>
        <dbReference type="ARBA" id="ARBA00023033"/>
    </source>
</evidence>
<dbReference type="EMBL" id="JAUUTY010000007">
    <property type="protein sequence ID" value="KAK1607803.1"/>
    <property type="molecule type" value="Genomic_DNA"/>
</dbReference>
<dbReference type="PRINTS" id="PR00385">
    <property type="entry name" value="P450"/>
</dbReference>
<keyword evidence="13" id="KW-1185">Reference proteome</keyword>
<accession>A0AAD8VKH2</accession>
<evidence type="ECO:0000256" key="6">
    <source>
        <dbReference type="ARBA" id="ARBA00022989"/>
    </source>
</evidence>
<dbReference type="Gene3D" id="1.10.630.10">
    <property type="entry name" value="Cytochrome P450"/>
    <property type="match status" value="1"/>
</dbReference>
<evidence type="ECO:0000256" key="11">
    <source>
        <dbReference type="PIRSR" id="PIRSR602401-1"/>
    </source>
</evidence>
<dbReference type="GO" id="GO:0005506">
    <property type="term" value="F:iron ion binding"/>
    <property type="evidence" value="ECO:0007669"/>
    <property type="project" value="InterPro"/>
</dbReference>
<dbReference type="InterPro" id="IPR050665">
    <property type="entry name" value="Cytochrome_P450_Monooxygen"/>
</dbReference>
<dbReference type="GO" id="GO:0016020">
    <property type="term" value="C:membrane"/>
    <property type="evidence" value="ECO:0007669"/>
    <property type="project" value="UniProtKB-SubCell"/>
</dbReference>
<evidence type="ECO:0000256" key="1">
    <source>
        <dbReference type="ARBA" id="ARBA00004370"/>
    </source>
</evidence>
<keyword evidence="3 11" id="KW-0349">Heme</keyword>
<dbReference type="InterPro" id="IPR001128">
    <property type="entry name" value="Cyt_P450"/>
</dbReference>
<comment type="cofactor">
    <cofactor evidence="11">
        <name>heme</name>
        <dbReference type="ChEBI" id="CHEBI:30413"/>
    </cofactor>
</comment>
<dbReference type="GO" id="GO:0004497">
    <property type="term" value="F:monooxygenase activity"/>
    <property type="evidence" value="ECO:0007669"/>
    <property type="project" value="UniProtKB-KW"/>
</dbReference>
<dbReference type="InterPro" id="IPR002401">
    <property type="entry name" value="Cyt_P450_E_grp-I"/>
</dbReference>
<comment type="similarity">
    <text evidence="2">Belongs to the cytochrome P450 family.</text>
</comment>
<dbReference type="PRINTS" id="PR00463">
    <property type="entry name" value="EP450I"/>
</dbReference>
<keyword evidence="4" id="KW-0812">Transmembrane</keyword>
<evidence type="ECO:0008006" key="14">
    <source>
        <dbReference type="Google" id="ProtNLM"/>
    </source>
</evidence>
<evidence type="ECO:0000256" key="3">
    <source>
        <dbReference type="ARBA" id="ARBA00022617"/>
    </source>
</evidence>
<dbReference type="GO" id="GO:0006629">
    <property type="term" value="P:lipid metabolic process"/>
    <property type="evidence" value="ECO:0007669"/>
    <property type="project" value="UniProtKB-ARBA"/>
</dbReference>
<gene>
    <name evidence="12" type="ORF">QYE76_031476</name>
</gene>
<evidence type="ECO:0000256" key="8">
    <source>
        <dbReference type="ARBA" id="ARBA00023004"/>
    </source>
</evidence>
<keyword evidence="10" id="KW-0472">Membrane</keyword>
<reference evidence="12" key="1">
    <citation type="submission" date="2023-07" db="EMBL/GenBank/DDBJ databases">
        <title>A chromosome-level genome assembly of Lolium multiflorum.</title>
        <authorList>
            <person name="Chen Y."/>
            <person name="Copetti D."/>
            <person name="Kolliker R."/>
            <person name="Studer B."/>
        </authorList>
    </citation>
    <scope>NUCLEOTIDE SEQUENCE</scope>
    <source>
        <strain evidence="12">02402/16</strain>
        <tissue evidence="12">Leaf</tissue>
    </source>
</reference>
<evidence type="ECO:0000256" key="7">
    <source>
        <dbReference type="ARBA" id="ARBA00023002"/>
    </source>
</evidence>
<dbReference type="PANTHER" id="PTHR24282">
    <property type="entry name" value="CYTOCHROME P450 FAMILY MEMBER"/>
    <property type="match status" value="1"/>
</dbReference>
<keyword evidence="5 11" id="KW-0479">Metal-binding</keyword>
<protein>
    <recommendedName>
        <fullName evidence="14">Cytokinin hydroxylase</fullName>
    </recommendedName>
</protein>
<comment type="subcellular location">
    <subcellularLocation>
        <location evidence="1">Membrane</location>
    </subcellularLocation>
</comment>
<dbReference type="SUPFAM" id="SSF48264">
    <property type="entry name" value="Cytochrome P450"/>
    <property type="match status" value="1"/>
</dbReference>
<proteinExistence type="inferred from homology"/>
<dbReference type="PANTHER" id="PTHR24282:SF27">
    <property type="entry name" value="CYTOKININ HYDROXYLASE"/>
    <property type="match status" value="1"/>
</dbReference>
<name>A0AAD8VKH2_LOLMU</name>
<dbReference type="InterPro" id="IPR036396">
    <property type="entry name" value="Cyt_P450_sf"/>
</dbReference>
<feature type="binding site" description="axial binding residue" evidence="11">
    <location>
        <position position="475"/>
    </location>
    <ligand>
        <name>heme</name>
        <dbReference type="ChEBI" id="CHEBI:30413"/>
    </ligand>
    <ligandPart>
        <name>Fe</name>
        <dbReference type="ChEBI" id="CHEBI:18248"/>
    </ligandPart>
</feature>
<evidence type="ECO:0000313" key="12">
    <source>
        <dbReference type="EMBL" id="KAK1607803.1"/>
    </source>
</evidence>
<evidence type="ECO:0000313" key="13">
    <source>
        <dbReference type="Proteomes" id="UP001231189"/>
    </source>
</evidence>
<evidence type="ECO:0000256" key="5">
    <source>
        <dbReference type="ARBA" id="ARBA00022723"/>
    </source>
</evidence>
<dbReference type="GO" id="GO:0016705">
    <property type="term" value="F:oxidoreductase activity, acting on paired donors, with incorporation or reduction of molecular oxygen"/>
    <property type="evidence" value="ECO:0007669"/>
    <property type="project" value="InterPro"/>
</dbReference>
<keyword evidence="7" id="KW-0560">Oxidoreductase</keyword>
<dbReference type="Proteomes" id="UP001231189">
    <property type="component" value="Unassembled WGS sequence"/>
</dbReference>
<keyword evidence="9" id="KW-0503">Monooxygenase</keyword>
<dbReference type="Pfam" id="PF00067">
    <property type="entry name" value="p450"/>
    <property type="match status" value="1"/>
</dbReference>
<organism evidence="12 13">
    <name type="scientific">Lolium multiflorum</name>
    <name type="common">Italian ryegrass</name>
    <name type="synonym">Lolium perenne subsp. multiflorum</name>
    <dbReference type="NCBI Taxonomy" id="4521"/>
    <lineage>
        <taxon>Eukaryota</taxon>
        <taxon>Viridiplantae</taxon>
        <taxon>Streptophyta</taxon>
        <taxon>Embryophyta</taxon>
        <taxon>Tracheophyta</taxon>
        <taxon>Spermatophyta</taxon>
        <taxon>Magnoliopsida</taxon>
        <taxon>Liliopsida</taxon>
        <taxon>Poales</taxon>
        <taxon>Poaceae</taxon>
        <taxon>BOP clade</taxon>
        <taxon>Pooideae</taxon>
        <taxon>Poodae</taxon>
        <taxon>Poeae</taxon>
        <taxon>Poeae Chloroplast Group 2 (Poeae type)</taxon>
        <taxon>Loliodinae</taxon>
        <taxon>Loliinae</taxon>
        <taxon>Lolium</taxon>
    </lineage>
</organism>
<comment type="caution">
    <text evidence="12">The sequence shown here is derived from an EMBL/GenBank/DDBJ whole genome shotgun (WGS) entry which is preliminary data.</text>
</comment>